<reference evidence="1 2" key="1">
    <citation type="submission" date="2017-11" db="EMBL/GenBank/DDBJ databases">
        <title>Genomic and ecogenomic characterisation of Proteus mirabilis bacteriophage supports development of cocktails for phage therapy.</title>
        <authorList>
            <person name="Alves D.R."/>
            <person name="Nzakizwanayo J."/>
            <person name="Dedi C."/>
            <person name="Olympiou C."/>
            <person name="Hanin A."/>
            <person name="Kot W."/>
            <person name="Hansen L."/>
            <person name="Gahan C."/>
            <person name="Schellenberge P."/>
            <person name="Ogilvie L.A."/>
            <person name="Jones B.V."/>
        </authorList>
    </citation>
    <scope>NUCLEOTIDE SEQUENCE [LARGE SCALE GENOMIC DNA]</scope>
</reference>
<organism evidence="1 2">
    <name type="scientific">Proteus phage vB_PmiP_RS1pmA</name>
    <dbReference type="NCBI Taxonomy" id="2250312"/>
    <lineage>
        <taxon>Viruses</taxon>
        <taxon>Duplodnaviria</taxon>
        <taxon>Heunggongvirae</taxon>
        <taxon>Uroviricota</taxon>
        <taxon>Caudoviricetes</taxon>
        <taxon>Autographivirales</taxon>
        <taxon>Autoscriptoviridae</taxon>
        <taxon>Slopekvirinae</taxon>
        <taxon>Novosibovirus</taxon>
        <taxon>Novosibovirus RS1pmA</taxon>
    </lineage>
</organism>
<dbReference type="EMBL" id="MG575418">
    <property type="protein sequence ID" value="QDH85453.1"/>
    <property type="molecule type" value="Genomic_DNA"/>
</dbReference>
<evidence type="ECO:0000313" key="2">
    <source>
        <dbReference type="Proteomes" id="UP000317418"/>
    </source>
</evidence>
<accession>A0A514CY56</accession>
<keyword evidence="2" id="KW-1185">Reference proteome</keyword>
<sequence>MHYKPCKYSSGYISKYSTNNSTKHPSPFPFVIPRNDPMGGKEAWLG</sequence>
<evidence type="ECO:0000313" key="1">
    <source>
        <dbReference type="EMBL" id="QDH85453.1"/>
    </source>
</evidence>
<name>A0A514CY56_9CAUD</name>
<protein>
    <submittedName>
        <fullName evidence="1">Uncharacterized protein</fullName>
    </submittedName>
</protein>
<proteinExistence type="predicted"/>
<dbReference type="Proteomes" id="UP000317418">
    <property type="component" value="Segment"/>
</dbReference>